<comment type="catalytic activity">
    <reaction evidence="2">
        <text>a 3'-end 2',3'-cyclophospho-ribonucleotide-RNA + H2O = a 3'-end 2'-phospho-ribonucleotide-RNA + H(+)</text>
        <dbReference type="Rhea" id="RHEA:11828"/>
        <dbReference type="Rhea" id="RHEA-COMP:10464"/>
        <dbReference type="Rhea" id="RHEA-COMP:17353"/>
        <dbReference type="ChEBI" id="CHEBI:15377"/>
        <dbReference type="ChEBI" id="CHEBI:15378"/>
        <dbReference type="ChEBI" id="CHEBI:83064"/>
        <dbReference type="ChEBI" id="CHEBI:173113"/>
        <dbReference type="EC" id="3.1.4.58"/>
    </reaction>
</comment>
<evidence type="ECO:0000313" key="5">
    <source>
        <dbReference type="Proteomes" id="UP001501358"/>
    </source>
</evidence>
<evidence type="ECO:0000256" key="3">
    <source>
        <dbReference type="SAM" id="MobiDB-lite"/>
    </source>
</evidence>
<feature type="active site" description="Proton donor" evidence="2">
    <location>
        <position position="42"/>
    </location>
</feature>
<dbReference type="RefSeq" id="WP_344383262.1">
    <property type="nucleotide sequence ID" value="NZ_BAAATA010000011.1"/>
</dbReference>
<reference evidence="4 5" key="1">
    <citation type="journal article" date="2019" name="Int. J. Syst. Evol. Microbiol.">
        <title>The Global Catalogue of Microorganisms (GCM) 10K type strain sequencing project: providing services to taxonomists for standard genome sequencing and annotation.</title>
        <authorList>
            <consortium name="The Broad Institute Genomics Platform"/>
            <consortium name="The Broad Institute Genome Sequencing Center for Infectious Disease"/>
            <person name="Wu L."/>
            <person name="Ma J."/>
        </authorList>
    </citation>
    <scope>NUCLEOTIDE SEQUENCE [LARGE SCALE GENOMIC DNA]</scope>
    <source>
        <strain evidence="4 5">JCM 6307</strain>
    </source>
</reference>
<comment type="similarity">
    <text evidence="2">Belongs to the 2H phosphoesterase superfamily. ThpR family.</text>
</comment>
<dbReference type="SUPFAM" id="SSF55144">
    <property type="entry name" value="LigT-like"/>
    <property type="match status" value="1"/>
</dbReference>
<dbReference type="InterPro" id="IPR009097">
    <property type="entry name" value="Cyclic_Pdiesterase"/>
</dbReference>
<dbReference type="Pfam" id="PF13563">
    <property type="entry name" value="2_5_RNA_ligase2"/>
    <property type="match status" value="1"/>
</dbReference>
<accession>A0ABN3LP57</accession>
<evidence type="ECO:0000256" key="1">
    <source>
        <dbReference type="ARBA" id="ARBA00022801"/>
    </source>
</evidence>
<feature type="compositionally biased region" description="Basic residues" evidence="3">
    <location>
        <begin position="160"/>
        <end position="171"/>
    </location>
</feature>
<keyword evidence="5" id="KW-1185">Reference proteome</keyword>
<dbReference type="NCBIfam" id="TIGR02258">
    <property type="entry name" value="2_5_ligase"/>
    <property type="match status" value="1"/>
</dbReference>
<dbReference type="PANTHER" id="PTHR35561:SF1">
    <property type="entry name" value="RNA 2',3'-CYCLIC PHOSPHODIESTERASE"/>
    <property type="match status" value="1"/>
</dbReference>
<dbReference type="HAMAP" id="MF_01940">
    <property type="entry name" value="RNA_CPDase"/>
    <property type="match status" value="1"/>
</dbReference>
<dbReference type="InterPro" id="IPR004175">
    <property type="entry name" value="RNA_CPDase"/>
</dbReference>
<proteinExistence type="inferred from homology"/>
<feature type="compositionally biased region" description="Gly residues" evidence="3">
    <location>
        <begin position="143"/>
        <end position="159"/>
    </location>
</feature>
<organism evidence="4 5">
    <name type="scientific">Streptomyces thermolineatus</name>
    <dbReference type="NCBI Taxonomy" id="44033"/>
    <lineage>
        <taxon>Bacteria</taxon>
        <taxon>Bacillati</taxon>
        <taxon>Actinomycetota</taxon>
        <taxon>Actinomycetes</taxon>
        <taxon>Kitasatosporales</taxon>
        <taxon>Streptomycetaceae</taxon>
        <taxon>Streptomyces</taxon>
    </lineage>
</organism>
<dbReference type="Proteomes" id="UP001501358">
    <property type="component" value="Unassembled WGS sequence"/>
</dbReference>
<feature type="short sequence motif" description="HXTX 2" evidence="2">
    <location>
        <begin position="125"/>
        <end position="128"/>
    </location>
</feature>
<feature type="region of interest" description="Disordered" evidence="3">
    <location>
        <begin position="124"/>
        <end position="186"/>
    </location>
</feature>
<evidence type="ECO:0000313" key="4">
    <source>
        <dbReference type="EMBL" id="GAA2487845.1"/>
    </source>
</evidence>
<feature type="short sequence motif" description="HXTX 1" evidence="2">
    <location>
        <begin position="42"/>
        <end position="45"/>
    </location>
</feature>
<sequence length="246" mass="26200">MRLFVAVTPPAPVLDELARRVGHLRELPGADGLRWFPRENWHLTTTFLGEVADPEREELEAALAAAAGRYGPFGIALVGGGRFGDRTLWTDVEGDREVLVELAGAMDDAARACGVRIDDRPYRPHLTLARGPRPHGRRRGHGEGSGDGGDGSGGGGGRAGHGRHGRSRARGGYRGPGPGYGDPWAEERERVRGPSLAPFADALADYRSRPWTVDAVELVSSTLRAGPGGSSRYETVRTWPLAAAGG</sequence>
<evidence type="ECO:0000256" key="2">
    <source>
        <dbReference type="HAMAP-Rule" id="MF_01940"/>
    </source>
</evidence>
<protein>
    <recommendedName>
        <fullName evidence="2">RNA 2',3'-cyclic phosphodiesterase</fullName>
        <shortName evidence="2">RNA 2',3'-CPDase</shortName>
        <ecNumber evidence="2">3.1.4.58</ecNumber>
    </recommendedName>
</protein>
<dbReference type="EC" id="3.1.4.58" evidence="2"/>
<keyword evidence="1 2" id="KW-0378">Hydrolase</keyword>
<gene>
    <name evidence="4" type="ORF">GCM10010406_25010</name>
</gene>
<feature type="active site" description="Proton acceptor" evidence="2">
    <location>
        <position position="125"/>
    </location>
</feature>
<name>A0ABN3LP57_9ACTN</name>
<dbReference type="EMBL" id="BAAATA010000011">
    <property type="protein sequence ID" value="GAA2487845.1"/>
    <property type="molecule type" value="Genomic_DNA"/>
</dbReference>
<comment type="caution">
    <text evidence="4">The sequence shown here is derived from an EMBL/GenBank/DDBJ whole genome shotgun (WGS) entry which is preliminary data.</text>
</comment>
<comment type="function">
    <text evidence="2">Hydrolyzes RNA 2',3'-cyclic phosphodiester to an RNA 2'-phosphomonoester.</text>
</comment>
<dbReference type="Gene3D" id="3.90.1140.10">
    <property type="entry name" value="Cyclic phosphodiesterase"/>
    <property type="match status" value="1"/>
</dbReference>
<dbReference type="PANTHER" id="PTHR35561">
    <property type="entry name" value="RNA 2',3'-CYCLIC PHOSPHODIESTERASE"/>
    <property type="match status" value="1"/>
</dbReference>